<accession>A0A6A6WDL4</accession>
<dbReference type="InterPro" id="IPR013217">
    <property type="entry name" value="Methyltransf_12"/>
</dbReference>
<keyword evidence="2" id="KW-0489">Methyltransferase</keyword>
<dbReference type="GO" id="GO:0008168">
    <property type="term" value="F:methyltransferase activity"/>
    <property type="evidence" value="ECO:0007669"/>
    <property type="project" value="UniProtKB-KW"/>
</dbReference>
<dbReference type="AlphaFoldDB" id="A0A6A6WDL4"/>
<proteinExistence type="predicted"/>
<reference evidence="2" key="1">
    <citation type="journal article" date="2020" name="Stud. Mycol.">
        <title>101 Dothideomycetes genomes: a test case for predicting lifestyles and emergence of pathogens.</title>
        <authorList>
            <person name="Haridas S."/>
            <person name="Albert R."/>
            <person name="Binder M."/>
            <person name="Bloem J."/>
            <person name="Labutti K."/>
            <person name="Salamov A."/>
            <person name="Andreopoulos B."/>
            <person name="Baker S."/>
            <person name="Barry K."/>
            <person name="Bills G."/>
            <person name="Bluhm B."/>
            <person name="Cannon C."/>
            <person name="Castanera R."/>
            <person name="Culley D."/>
            <person name="Daum C."/>
            <person name="Ezra D."/>
            <person name="Gonzalez J."/>
            <person name="Henrissat B."/>
            <person name="Kuo A."/>
            <person name="Liang C."/>
            <person name="Lipzen A."/>
            <person name="Lutzoni F."/>
            <person name="Magnuson J."/>
            <person name="Mondo S."/>
            <person name="Nolan M."/>
            <person name="Ohm R."/>
            <person name="Pangilinan J."/>
            <person name="Park H.-J."/>
            <person name="Ramirez L."/>
            <person name="Alfaro M."/>
            <person name="Sun H."/>
            <person name="Tritt A."/>
            <person name="Yoshinaga Y."/>
            <person name="Zwiers L.-H."/>
            <person name="Turgeon B."/>
            <person name="Goodwin S."/>
            <person name="Spatafora J."/>
            <person name="Crous P."/>
            <person name="Grigoriev I."/>
        </authorList>
    </citation>
    <scope>NUCLEOTIDE SEQUENCE</scope>
    <source>
        <strain evidence="2">CBS 121739</strain>
    </source>
</reference>
<evidence type="ECO:0000313" key="3">
    <source>
        <dbReference type="Proteomes" id="UP000799437"/>
    </source>
</evidence>
<organism evidence="2 3">
    <name type="scientific">Pseudovirgaria hyperparasitica</name>
    <dbReference type="NCBI Taxonomy" id="470096"/>
    <lineage>
        <taxon>Eukaryota</taxon>
        <taxon>Fungi</taxon>
        <taxon>Dikarya</taxon>
        <taxon>Ascomycota</taxon>
        <taxon>Pezizomycotina</taxon>
        <taxon>Dothideomycetes</taxon>
        <taxon>Dothideomycetes incertae sedis</taxon>
        <taxon>Acrospermales</taxon>
        <taxon>Acrospermaceae</taxon>
        <taxon>Pseudovirgaria</taxon>
    </lineage>
</organism>
<protein>
    <submittedName>
        <fullName evidence="2">S-adenosyl-L-methionine-dependent methyltransferase</fullName>
    </submittedName>
</protein>
<dbReference type="PANTHER" id="PTHR43591:SF110">
    <property type="entry name" value="RHODANESE DOMAIN-CONTAINING PROTEIN"/>
    <property type="match status" value="1"/>
</dbReference>
<dbReference type="GO" id="GO:0032259">
    <property type="term" value="P:methylation"/>
    <property type="evidence" value="ECO:0007669"/>
    <property type="project" value="UniProtKB-KW"/>
</dbReference>
<gene>
    <name evidence="2" type="ORF">EJ05DRAFT_474727</name>
</gene>
<dbReference type="GeneID" id="54484716"/>
<feature type="domain" description="Methyltransferase type 12" evidence="1">
    <location>
        <begin position="75"/>
        <end position="174"/>
    </location>
</feature>
<dbReference type="EMBL" id="ML996569">
    <property type="protein sequence ID" value="KAF2759647.1"/>
    <property type="molecule type" value="Genomic_DNA"/>
</dbReference>
<name>A0A6A6WDL4_9PEZI</name>
<keyword evidence="2" id="KW-0808">Transferase</keyword>
<dbReference type="OrthoDB" id="417697at2759"/>
<keyword evidence="3" id="KW-1185">Reference proteome</keyword>
<dbReference type="Pfam" id="PF08242">
    <property type="entry name" value="Methyltransf_12"/>
    <property type="match status" value="1"/>
</dbReference>
<evidence type="ECO:0000259" key="1">
    <source>
        <dbReference type="Pfam" id="PF08242"/>
    </source>
</evidence>
<dbReference type="SUPFAM" id="SSF53335">
    <property type="entry name" value="S-adenosyl-L-methionine-dependent methyltransferases"/>
    <property type="match status" value="1"/>
</dbReference>
<dbReference type="RefSeq" id="XP_033602098.1">
    <property type="nucleotide sequence ID" value="XM_033743662.1"/>
</dbReference>
<dbReference type="PANTHER" id="PTHR43591">
    <property type="entry name" value="METHYLTRANSFERASE"/>
    <property type="match status" value="1"/>
</dbReference>
<sequence>MSAAVIQSSHSDDFKKPQSAPRDYAFVREWNDAVRLAQQHWIWSYIMDEKYPLHPAAQALVSADNPTREPVHIADVGCGNGTWLLDLYRKMPQTMCDKVFYVGTDLSSDYLPPTGDMPQNMTFSTLDLYGDMPADFIGKFDVVHIRMFAVVVKGNDPTSLLQNVVKMLKPGGILQWDEMAVASCRAIASINGVSTMASEEWIKALFEKFKISFDSSYEWILHLSEYFETVGLKIVDSVHMECPKELRRTMTSNIITASENLSRSMSRDESWIGKWSAMMAEVNQGVCMVQDTVMVVGQKPTIS</sequence>
<dbReference type="CDD" id="cd02440">
    <property type="entry name" value="AdoMet_MTases"/>
    <property type="match status" value="1"/>
</dbReference>
<evidence type="ECO:0000313" key="2">
    <source>
        <dbReference type="EMBL" id="KAF2759647.1"/>
    </source>
</evidence>
<dbReference type="InterPro" id="IPR029063">
    <property type="entry name" value="SAM-dependent_MTases_sf"/>
</dbReference>
<dbReference type="Gene3D" id="3.40.50.150">
    <property type="entry name" value="Vaccinia Virus protein VP39"/>
    <property type="match status" value="1"/>
</dbReference>
<dbReference type="Proteomes" id="UP000799437">
    <property type="component" value="Unassembled WGS sequence"/>
</dbReference>